<comment type="caution">
    <text evidence="2">The sequence shown here is derived from an EMBL/GenBank/DDBJ whole genome shotgun (WGS) entry which is preliminary data.</text>
</comment>
<dbReference type="Pfam" id="PF13302">
    <property type="entry name" value="Acetyltransf_3"/>
    <property type="match status" value="1"/>
</dbReference>
<feature type="domain" description="N-acetyltransferase" evidence="1">
    <location>
        <begin position="4"/>
        <end position="159"/>
    </location>
</feature>
<organism evidence="2 3">
    <name type="scientific">Microbacterium immunditiarum</name>
    <dbReference type="NCBI Taxonomy" id="337480"/>
    <lineage>
        <taxon>Bacteria</taxon>
        <taxon>Bacillati</taxon>
        <taxon>Actinomycetota</taxon>
        <taxon>Actinomycetes</taxon>
        <taxon>Micrococcales</taxon>
        <taxon>Microbacteriaceae</taxon>
        <taxon>Microbacterium</taxon>
    </lineage>
</organism>
<dbReference type="RefSeq" id="WP_179487313.1">
    <property type="nucleotide sequence ID" value="NZ_JACCBV010000001.1"/>
</dbReference>
<dbReference type="Proteomes" id="UP000576969">
    <property type="component" value="Unassembled WGS sequence"/>
</dbReference>
<dbReference type="PANTHER" id="PTHR43328:SF1">
    <property type="entry name" value="N-ACETYLTRANSFERASE DOMAIN-CONTAINING PROTEIN"/>
    <property type="match status" value="1"/>
</dbReference>
<dbReference type="AlphaFoldDB" id="A0A7Y9GL91"/>
<proteinExistence type="predicted"/>
<dbReference type="GO" id="GO:0016747">
    <property type="term" value="F:acyltransferase activity, transferring groups other than amino-acyl groups"/>
    <property type="evidence" value="ECO:0007669"/>
    <property type="project" value="InterPro"/>
</dbReference>
<sequence length="163" mass="17826">MGHIELRDVRDDDLDAIFEMMRDPDAVALAAFTAADPDDREAFDAWMSRNLSSPDTTVFVITENSGFAGSISAFTIEGEREVSFWLPRLAWGRGIATEALRQLISREPIRPLFARVAAHNAGSIAVLRKAGFAEVSREVAYAPGLGRETEEIVFALMPAVDGV</sequence>
<gene>
    <name evidence="2" type="ORF">BJ991_000598</name>
</gene>
<name>A0A7Y9GL91_9MICO</name>
<dbReference type="SUPFAM" id="SSF55729">
    <property type="entry name" value="Acyl-CoA N-acyltransferases (Nat)"/>
    <property type="match status" value="1"/>
</dbReference>
<evidence type="ECO:0000313" key="2">
    <source>
        <dbReference type="EMBL" id="NYE18570.1"/>
    </source>
</evidence>
<dbReference type="InterPro" id="IPR016181">
    <property type="entry name" value="Acyl_CoA_acyltransferase"/>
</dbReference>
<dbReference type="PANTHER" id="PTHR43328">
    <property type="entry name" value="ACETYLTRANSFERASE-RELATED"/>
    <property type="match status" value="1"/>
</dbReference>
<evidence type="ECO:0000313" key="3">
    <source>
        <dbReference type="Proteomes" id="UP000576969"/>
    </source>
</evidence>
<reference evidence="2 3" key="1">
    <citation type="submission" date="2020-07" db="EMBL/GenBank/DDBJ databases">
        <title>Sequencing the genomes of 1000 actinobacteria strains.</title>
        <authorList>
            <person name="Klenk H.-P."/>
        </authorList>
    </citation>
    <scope>NUCLEOTIDE SEQUENCE [LARGE SCALE GENOMIC DNA]</scope>
    <source>
        <strain evidence="2 3">DSM 24662</strain>
    </source>
</reference>
<protein>
    <submittedName>
        <fullName evidence="2">RimJ/RimL family protein N-acetyltransferase</fullName>
    </submittedName>
</protein>
<keyword evidence="2" id="KW-0808">Transferase</keyword>
<evidence type="ECO:0000259" key="1">
    <source>
        <dbReference type="PROSITE" id="PS51186"/>
    </source>
</evidence>
<dbReference type="PROSITE" id="PS51186">
    <property type="entry name" value="GNAT"/>
    <property type="match status" value="1"/>
</dbReference>
<dbReference type="Gene3D" id="3.40.630.30">
    <property type="match status" value="1"/>
</dbReference>
<dbReference type="InterPro" id="IPR000182">
    <property type="entry name" value="GNAT_dom"/>
</dbReference>
<dbReference type="EMBL" id="JACCBV010000001">
    <property type="protein sequence ID" value="NYE18570.1"/>
    <property type="molecule type" value="Genomic_DNA"/>
</dbReference>
<accession>A0A7Y9GL91</accession>
<keyword evidence="3" id="KW-1185">Reference proteome</keyword>